<organism evidence="1 2">
    <name type="scientific">Brachionus plicatilis</name>
    <name type="common">Marine rotifer</name>
    <name type="synonym">Brachionus muelleri</name>
    <dbReference type="NCBI Taxonomy" id="10195"/>
    <lineage>
        <taxon>Eukaryota</taxon>
        <taxon>Metazoa</taxon>
        <taxon>Spiralia</taxon>
        <taxon>Gnathifera</taxon>
        <taxon>Rotifera</taxon>
        <taxon>Eurotatoria</taxon>
        <taxon>Monogononta</taxon>
        <taxon>Pseudotrocha</taxon>
        <taxon>Ploima</taxon>
        <taxon>Brachionidae</taxon>
        <taxon>Brachionus</taxon>
    </lineage>
</organism>
<reference evidence="1 2" key="1">
    <citation type="journal article" date="2018" name="Sci. Rep.">
        <title>Genomic signatures of local adaptation to the degree of environmental predictability in rotifers.</title>
        <authorList>
            <person name="Franch-Gras L."/>
            <person name="Hahn C."/>
            <person name="Garcia-Roger E.M."/>
            <person name="Carmona M.J."/>
            <person name="Serra M."/>
            <person name="Gomez A."/>
        </authorList>
    </citation>
    <scope>NUCLEOTIDE SEQUENCE [LARGE SCALE GENOMIC DNA]</scope>
    <source>
        <strain evidence="1">HYR1</strain>
    </source>
</reference>
<accession>A0A3M7SR36</accession>
<protein>
    <submittedName>
        <fullName evidence="1">Uncharacterized protein</fullName>
    </submittedName>
</protein>
<name>A0A3M7SR36_BRAPC</name>
<keyword evidence="2" id="KW-1185">Reference proteome</keyword>
<dbReference type="Proteomes" id="UP000276133">
    <property type="component" value="Unassembled WGS sequence"/>
</dbReference>
<gene>
    <name evidence="1" type="ORF">BpHYR1_008729</name>
</gene>
<sequence length="91" mass="10870">MIRTKWGKKKKKSFLVLLLVHSHTHTHTHRSAFKLNVFHGDKTKPFRARSEKSFEVVWQSVPCISCTIYEEAVFLLTRRHKLTPFKKKIFF</sequence>
<comment type="caution">
    <text evidence="1">The sequence shown here is derived from an EMBL/GenBank/DDBJ whole genome shotgun (WGS) entry which is preliminary data.</text>
</comment>
<evidence type="ECO:0000313" key="2">
    <source>
        <dbReference type="Proteomes" id="UP000276133"/>
    </source>
</evidence>
<proteinExistence type="predicted"/>
<evidence type="ECO:0000313" key="1">
    <source>
        <dbReference type="EMBL" id="RNA38142.1"/>
    </source>
</evidence>
<dbReference type="EMBL" id="REGN01000911">
    <property type="protein sequence ID" value="RNA38142.1"/>
    <property type="molecule type" value="Genomic_DNA"/>
</dbReference>
<dbReference type="AlphaFoldDB" id="A0A3M7SR36"/>